<evidence type="ECO:0000313" key="2">
    <source>
        <dbReference type="EMBL" id="KAJ7369184.1"/>
    </source>
</evidence>
<evidence type="ECO:0000313" key="3">
    <source>
        <dbReference type="Proteomes" id="UP001218218"/>
    </source>
</evidence>
<protein>
    <submittedName>
        <fullName evidence="2">Uncharacterized protein</fullName>
    </submittedName>
</protein>
<name>A0AAD7AW67_9AGAR</name>
<dbReference type="Proteomes" id="UP001218218">
    <property type="component" value="Unassembled WGS sequence"/>
</dbReference>
<feature type="region of interest" description="Disordered" evidence="1">
    <location>
        <begin position="46"/>
        <end position="69"/>
    </location>
</feature>
<gene>
    <name evidence="2" type="ORF">DFH08DRAFT_984143</name>
</gene>
<comment type="caution">
    <text evidence="2">The sequence shown here is derived from an EMBL/GenBank/DDBJ whole genome shotgun (WGS) entry which is preliminary data.</text>
</comment>
<reference evidence="2" key="1">
    <citation type="submission" date="2023-03" db="EMBL/GenBank/DDBJ databases">
        <title>Massive genome expansion in bonnet fungi (Mycena s.s.) driven by repeated elements and novel gene families across ecological guilds.</title>
        <authorList>
            <consortium name="Lawrence Berkeley National Laboratory"/>
            <person name="Harder C.B."/>
            <person name="Miyauchi S."/>
            <person name="Viragh M."/>
            <person name="Kuo A."/>
            <person name="Thoen E."/>
            <person name="Andreopoulos B."/>
            <person name="Lu D."/>
            <person name="Skrede I."/>
            <person name="Drula E."/>
            <person name="Henrissat B."/>
            <person name="Morin E."/>
            <person name="Kohler A."/>
            <person name="Barry K."/>
            <person name="LaButti K."/>
            <person name="Morin E."/>
            <person name="Salamov A."/>
            <person name="Lipzen A."/>
            <person name="Mereny Z."/>
            <person name="Hegedus B."/>
            <person name="Baldrian P."/>
            <person name="Stursova M."/>
            <person name="Weitz H."/>
            <person name="Taylor A."/>
            <person name="Grigoriev I.V."/>
            <person name="Nagy L.G."/>
            <person name="Martin F."/>
            <person name="Kauserud H."/>
        </authorList>
    </citation>
    <scope>NUCLEOTIDE SEQUENCE</scope>
    <source>
        <strain evidence="2">CBHHK002</strain>
    </source>
</reference>
<proteinExistence type="predicted"/>
<keyword evidence="3" id="KW-1185">Reference proteome</keyword>
<feature type="compositionally biased region" description="Low complexity" evidence="1">
    <location>
        <begin position="46"/>
        <end position="68"/>
    </location>
</feature>
<organism evidence="2 3">
    <name type="scientific">Mycena albidolilacea</name>
    <dbReference type="NCBI Taxonomy" id="1033008"/>
    <lineage>
        <taxon>Eukaryota</taxon>
        <taxon>Fungi</taxon>
        <taxon>Dikarya</taxon>
        <taxon>Basidiomycota</taxon>
        <taxon>Agaricomycotina</taxon>
        <taxon>Agaricomycetes</taxon>
        <taxon>Agaricomycetidae</taxon>
        <taxon>Agaricales</taxon>
        <taxon>Marasmiineae</taxon>
        <taxon>Mycenaceae</taxon>
        <taxon>Mycena</taxon>
    </lineage>
</organism>
<dbReference type="EMBL" id="JARIHO010000001">
    <property type="protein sequence ID" value="KAJ7369184.1"/>
    <property type="molecule type" value="Genomic_DNA"/>
</dbReference>
<dbReference type="AlphaFoldDB" id="A0AAD7AW67"/>
<feature type="region of interest" description="Disordered" evidence="1">
    <location>
        <begin position="176"/>
        <end position="198"/>
    </location>
</feature>
<accession>A0AAD7AW67</accession>
<sequence>MADYAYTFKAPPAPPQHQDQYEYHSHAPSASSYILPLPSSSSTASHSSFTNSNLATPNSGSNTSTSNPIAPPTALLWTDLKSWMDADYARQVCALMRWEAGILVPSPPPPSSSSTYGGGGTGVNNAGYELLSFASADAAARALAQQGHLSAGAAAGQLTAGSGSGWSWGSNSNYRSIVQHGQNNGGEGSMPRAGGAPE</sequence>
<evidence type="ECO:0000256" key="1">
    <source>
        <dbReference type="SAM" id="MobiDB-lite"/>
    </source>
</evidence>